<proteinExistence type="predicted"/>
<dbReference type="SUPFAM" id="SSF88659">
    <property type="entry name" value="Sigma3 and sigma4 domains of RNA polymerase sigma factors"/>
    <property type="match status" value="1"/>
</dbReference>
<feature type="coiled-coil region" evidence="1">
    <location>
        <begin position="64"/>
        <end position="91"/>
    </location>
</feature>
<evidence type="ECO:0000256" key="1">
    <source>
        <dbReference type="SAM" id="Coils"/>
    </source>
</evidence>
<sequence>MDKECLKRYQKNQKELQSLERILERLYQQLEDVPEVSGKVSKSSDDFPYIEQHVTVSMQEPKSASRIKDKIREKENRKKEVLSDMARAERIVVGIPEGLTRQIMEQVYLEGMSQQEVGEAIGYTKGRISQLISRATKD</sequence>
<dbReference type="Gene3D" id="1.20.140.160">
    <property type="match status" value="1"/>
</dbReference>
<dbReference type="EMBL" id="BK032727">
    <property type="protein sequence ID" value="DAF57045.1"/>
    <property type="molecule type" value="Genomic_DNA"/>
</dbReference>
<name>A0A8S5T150_9CAUD</name>
<dbReference type="GO" id="GO:0006352">
    <property type="term" value="P:DNA-templated transcription initiation"/>
    <property type="evidence" value="ECO:0007669"/>
    <property type="project" value="InterPro"/>
</dbReference>
<organism evidence="3">
    <name type="scientific">Siphoviridae sp. ctlI314</name>
    <dbReference type="NCBI Taxonomy" id="2827927"/>
    <lineage>
        <taxon>Viruses</taxon>
        <taxon>Duplodnaviria</taxon>
        <taxon>Heunggongvirae</taxon>
        <taxon>Uroviricota</taxon>
        <taxon>Caudoviricetes</taxon>
    </lineage>
</organism>
<reference evidence="3" key="1">
    <citation type="journal article" date="2021" name="Proc. Natl. Acad. Sci. U.S.A.">
        <title>A Catalog of Tens of Thousands of Viruses from Human Metagenomes Reveals Hidden Associations with Chronic Diseases.</title>
        <authorList>
            <person name="Tisza M.J."/>
            <person name="Buck C.B."/>
        </authorList>
    </citation>
    <scope>NUCLEOTIDE SEQUENCE</scope>
    <source>
        <strain evidence="3">CtlI314</strain>
    </source>
</reference>
<feature type="domain" description="RNA polymerase sigma-70 region 4" evidence="2">
    <location>
        <begin position="101"/>
        <end position="136"/>
    </location>
</feature>
<accession>A0A8S5T150</accession>
<dbReference type="Pfam" id="PF04545">
    <property type="entry name" value="Sigma70_r4"/>
    <property type="match status" value="1"/>
</dbReference>
<dbReference type="InterPro" id="IPR013324">
    <property type="entry name" value="RNA_pol_sigma_r3/r4-like"/>
</dbReference>
<keyword evidence="1" id="KW-0175">Coiled coil</keyword>
<dbReference type="InterPro" id="IPR007630">
    <property type="entry name" value="RNA_pol_sigma70_r4"/>
</dbReference>
<protein>
    <submittedName>
        <fullName evidence="3">Sigma-70, region 4</fullName>
    </submittedName>
</protein>
<evidence type="ECO:0000313" key="3">
    <source>
        <dbReference type="EMBL" id="DAF57045.1"/>
    </source>
</evidence>
<evidence type="ECO:0000259" key="2">
    <source>
        <dbReference type="Pfam" id="PF04545"/>
    </source>
</evidence>
<dbReference type="GO" id="GO:0003700">
    <property type="term" value="F:DNA-binding transcription factor activity"/>
    <property type="evidence" value="ECO:0007669"/>
    <property type="project" value="InterPro"/>
</dbReference>